<dbReference type="Proteomes" id="UP000030746">
    <property type="component" value="Unassembled WGS sequence"/>
</dbReference>
<name>V4A8F4_LOTGI</name>
<accession>V4A8F4</accession>
<dbReference type="Pfam" id="PF25400">
    <property type="entry name" value="PH_FAN"/>
    <property type="match status" value="2"/>
</dbReference>
<evidence type="ECO:0000313" key="3">
    <source>
        <dbReference type="Proteomes" id="UP000030746"/>
    </source>
</evidence>
<evidence type="ECO:0000313" key="2">
    <source>
        <dbReference type="EMBL" id="ESO93007.1"/>
    </source>
</evidence>
<keyword evidence="3" id="KW-1185">Reference proteome</keyword>
<gene>
    <name evidence="2" type="ORF">LOTGIDRAFT_162031</name>
</gene>
<dbReference type="GeneID" id="20238880"/>
<dbReference type="CTD" id="20238880"/>
<reference evidence="2 3" key="1">
    <citation type="journal article" date="2013" name="Nature">
        <title>Insights into bilaterian evolution from three spiralian genomes.</title>
        <authorList>
            <person name="Simakov O."/>
            <person name="Marletaz F."/>
            <person name="Cho S.J."/>
            <person name="Edsinger-Gonzales E."/>
            <person name="Havlak P."/>
            <person name="Hellsten U."/>
            <person name="Kuo D.H."/>
            <person name="Larsson T."/>
            <person name="Lv J."/>
            <person name="Arendt D."/>
            <person name="Savage R."/>
            <person name="Osoegawa K."/>
            <person name="de Jong P."/>
            <person name="Grimwood J."/>
            <person name="Chapman J.A."/>
            <person name="Shapiro H."/>
            <person name="Aerts A."/>
            <person name="Otillar R.P."/>
            <person name="Terry A.Y."/>
            <person name="Boore J.L."/>
            <person name="Grigoriev I.V."/>
            <person name="Lindberg D.R."/>
            <person name="Seaver E.C."/>
            <person name="Weisblat D.A."/>
            <person name="Putnam N.H."/>
            <person name="Rokhsar D.S."/>
        </authorList>
    </citation>
    <scope>NUCLEOTIDE SEQUENCE [LARGE SCALE GENOMIC DNA]</scope>
</reference>
<dbReference type="RefSeq" id="XP_009056217.1">
    <property type="nucleotide sequence ID" value="XM_009057969.1"/>
</dbReference>
<organism evidence="2 3">
    <name type="scientific">Lottia gigantea</name>
    <name type="common">Giant owl limpet</name>
    <dbReference type="NCBI Taxonomy" id="225164"/>
    <lineage>
        <taxon>Eukaryota</taxon>
        <taxon>Metazoa</taxon>
        <taxon>Spiralia</taxon>
        <taxon>Lophotrochozoa</taxon>
        <taxon>Mollusca</taxon>
        <taxon>Gastropoda</taxon>
        <taxon>Patellogastropoda</taxon>
        <taxon>Lottioidea</taxon>
        <taxon>Lottiidae</taxon>
        <taxon>Lottia</taxon>
    </lineage>
</organism>
<dbReference type="InterPro" id="IPR057496">
    <property type="entry name" value="FAN-like_PH"/>
</dbReference>
<feature type="domain" description="FAN-like N-terminal PH" evidence="1">
    <location>
        <begin position="95"/>
        <end position="136"/>
    </location>
</feature>
<evidence type="ECO:0000259" key="1">
    <source>
        <dbReference type="Pfam" id="PF25400"/>
    </source>
</evidence>
<protein>
    <recommendedName>
        <fullName evidence="1">FAN-like N-terminal PH domain-containing protein</fullName>
    </recommendedName>
</protein>
<dbReference type="KEGG" id="lgi:LOTGIDRAFT_162031"/>
<sequence length="199" mass="23221">MPSIKSDDFCKECRVKACGEKFKTRHEYNWRRHMLVHLPKGDKYNEALEAFVKSQIRQADNNFEDVVSEDDDMESVIPPVNLVTHTSTHILKDAVECKERDEYMFLLNYATLDDTLPQMCQLHRASTLQKSDQSAMERDEYMFLLNYATLDDTLPQMCQLHRASTLQKSDQSAMKQAEAYINLLPIRIFTDDKSIIYII</sequence>
<dbReference type="HOGENOM" id="CLU_1373630_0_0_1"/>
<dbReference type="EMBL" id="KB201977">
    <property type="protein sequence ID" value="ESO93007.1"/>
    <property type="molecule type" value="Genomic_DNA"/>
</dbReference>
<proteinExistence type="predicted"/>
<dbReference type="AlphaFoldDB" id="V4A8F4"/>
<feature type="domain" description="FAN-like N-terminal PH" evidence="1">
    <location>
        <begin position="137"/>
        <end position="174"/>
    </location>
</feature>